<organism evidence="1 2">
    <name type="scientific">Blattamonas nauphoetae</name>
    <dbReference type="NCBI Taxonomy" id="2049346"/>
    <lineage>
        <taxon>Eukaryota</taxon>
        <taxon>Metamonada</taxon>
        <taxon>Preaxostyla</taxon>
        <taxon>Oxymonadida</taxon>
        <taxon>Blattamonas</taxon>
    </lineage>
</organism>
<evidence type="ECO:0000313" key="1">
    <source>
        <dbReference type="EMBL" id="KAK2946199.1"/>
    </source>
</evidence>
<dbReference type="Gene3D" id="2.60.120.920">
    <property type="match status" value="1"/>
</dbReference>
<keyword evidence="2" id="KW-1185">Reference proteome</keyword>
<reference evidence="1 2" key="1">
    <citation type="journal article" date="2022" name="bioRxiv">
        <title>Genomics of Preaxostyla Flagellates Illuminates Evolutionary Transitions and the Path Towards Mitochondrial Loss.</title>
        <authorList>
            <person name="Novak L.V.F."/>
            <person name="Treitli S.C."/>
            <person name="Pyrih J."/>
            <person name="Halakuc P."/>
            <person name="Pipaliya S.V."/>
            <person name="Vacek V."/>
            <person name="Brzon O."/>
            <person name="Soukal P."/>
            <person name="Eme L."/>
            <person name="Dacks J.B."/>
            <person name="Karnkowska A."/>
            <person name="Elias M."/>
            <person name="Hampl V."/>
        </authorList>
    </citation>
    <scope>NUCLEOTIDE SEQUENCE [LARGE SCALE GENOMIC DNA]</scope>
    <source>
        <strain evidence="1">NAU3</strain>
        <tissue evidence="1">Gut</tissue>
    </source>
</reference>
<evidence type="ECO:0000313" key="2">
    <source>
        <dbReference type="Proteomes" id="UP001281761"/>
    </source>
</evidence>
<dbReference type="Proteomes" id="UP001281761">
    <property type="component" value="Unassembled WGS sequence"/>
</dbReference>
<dbReference type="InterPro" id="IPR043136">
    <property type="entry name" value="B30.2/SPRY_sf"/>
</dbReference>
<comment type="caution">
    <text evidence="1">The sequence shown here is derived from an EMBL/GenBank/DDBJ whole genome shotgun (WGS) entry which is preliminary data.</text>
</comment>
<dbReference type="EMBL" id="JARBJD010000234">
    <property type="protein sequence ID" value="KAK2946199.1"/>
    <property type="molecule type" value="Genomic_DNA"/>
</dbReference>
<proteinExistence type="predicted"/>
<name>A0ABQ9X367_9EUKA</name>
<protein>
    <recommendedName>
        <fullName evidence="3">SPRY domain-containing protein</fullName>
    </recommendedName>
</protein>
<sequence>MDATSEMPKVGECLGYEINNSLSLDSQHGELCYHTPSHYTYEDCHSSLRCGDSVRMEIDMQSALRSVQFFVNGRNGKYYMTGIPTTVFVGFSVDTAGTAFRIDRIETLHHPTPIAWKMREAIW</sequence>
<evidence type="ECO:0008006" key="3">
    <source>
        <dbReference type="Google" id="ProtNLM"/>
    </source>
</evidence>
<accession>A0ABQ9X367</accession>
<gene>
    <name evidence="1" type="ORF">BLNAU_18875</name>
</gene>